<dbReference type="KEGG" id="mlil:QLS71_016345"/>
<keyword evidence="3" id="KW-1185">Reference proteome</keyword>
<dbReference type="SUPFAM" id="SSF56436">
    <property type="entry name" value="C-type lectin-like"/>
    <property type="match status" value="1"/>
</dbReference>
<evidence type="ECO:0000313" key="2">
    <source>
        <dbReference type="EMBL" id="XBL13880.1"/>
    </source>
</evidence>
<dbReference type="RefSeq" id="WP_308992722.1">
    <property type="nucleotide sequence ID" value="NZ_CP155618.1"/>
</dbReference>
<organism evidence="2 3">
    <name type="scientific">Mariniflexile litorale</name>
    <dbReference type="NCBI Taxonomy" id="3045158"/>
    <lineage>
        <taxon>Bacteria</taxon>
        <taxon>Pseudomonadati</taxon>
        <taxon>Bacteroidota</taxon>
        <taxon>Flavobacteriia</taxon>
        <taxon>Flavobacteriales</taxon>
        <taxon>Flavobacteriaceae</taxon>
        <taxon>Mariniflexile</taxon>
    </lineage>
</organism>
<evidence type="ECO:0000259" key="1">
    <source>
        <dbReference type="Pfam" id="PF03781"/>
    </source>
</evidence>
<feature type="domain" description="Sulfatase-modifying factor enzyme-like" evidence="1">
    <location>
        <begin position="43"/>
        <end position="248"/>
    </location>
</feature>
<dbReference type="AlphaFoldDB" id="A0AAU7EEV7"/>
<dbReference type="Pfam" id="PF03781">
    <property type="entry name" value="FGE-sulfatase"/>
    <property type="match status" value="1"/>
</dbReference>
<name>A0AAU7EEV7_9FLAO</name>
<protein>
    <submittedName>
        <fullName evidence="2">SUMF1/EgtB/PvdO family nonheme iron enzyme</fullName>
    </submittedName>
</protein>
<dbReference type="PANTHER" id="PTHR23150:SF19">
    <property type="entry name" value="FORMYLGLYCINE-GENERATING ENZYME"/>
    <property type="match status" value="1"/>
</dbReference>
<dbReference type="InterPro" id="IPR051043">
    <property type="entry name" value="Sulfatase_Mod_Factor_Kinase"/>
</dbReference>
<evidence type="ECO:0000313" key="3">
    <source>
        <dbReference type="Proteomes" id="UP001224325"/>
    </source>
</evidence>
<sequence>MARFVEISENKVIVGSSEEEIEDTMIFWKSKLVDESYVPRFRDWLLKEFPRHQLSLKAFKIAKYPVTNGEFKEFIAEMNIRPPESISLKLPEDHPAWGMNYNEVETFIDWKSLKDGRSYRLPTEFEWEYAAAGTEKLMYPFGSDFDSSKCNTVEANIGTTTSVYKYDNYPSNFGVCDLAGNVEEWTSSLYKPYPGGHFINDDIIENYGLNYPVLRGGSFALGGDLARCTRRHGPHPGPAFRYRGFRLAISN</sequence>
<dbReference type="Gene3D" id="3.90.1580.10">
    <property type="entry name" value="paralog of FGE (formylglycine-generating enzyme)"/>
    <property type="match status" value="1"/>
</dbReference>
<dbReference type="Proteomes" id="UP001224325">
    <property type="component" value="Chromosome"/>
</dbReference>
<gene>
    <name evidence="2" type="ORF">QLS71_016345</name>
</gene>
<accession>A0AAU7EEV7</accession>
<dbReference type="InterPro" id="IPR016187">
    <property type="entry name" value="CTDL_fold"/>
</dbReference>
<dbReference type="EMBL" id="CP155618">
    <property type="protein sequence ID" value="XBL13880.1"/>
    <property type="molecule type" value="Genomic_DNA"/>
</dbReference>
<dbReference type="GO" id="GO:0120147">
    <property type="term" value="F:formylglycine-generating oxidase activity"/>
    <property type="evidence" value="ECO:0007669"/>
    <property type="project" value="TreeGrafter"/>
</dbReference>
<proteinExistence type="predicted"/>
<reference evidence="2" key="1">
    <citation type="submission" date="2024-04" db="EMBL/GenBank/DDBJ databases">
        <title>Mariniflexile litorale, isolated from the shallow sediments of the Sea of Japan.</title>
        <authorList>
            <person name="Romanenko L."/>
            <person name="Isaeva M."/>
        </authorList>
    </citation>
    <scope>NUCLEOTIDE SEQUENCE [LARGE SCALE GENOMIC DNA]</scope>
    <source>
        <strain evidence="2">KMM 9835</strain>
    </source>
</reference>
<dbReference type="InterPro" id="IPR042095">
    <property type="entry name" value="SUMF_sf"/>
</dbReference>
<dbReference type="InterPro" id="IPR005532">
    <property type="entry name" value="SUMF_dom"/>
</dbReference>
<dbReference type="PANTHER" id="PTHR23150">
    <property type="entry name" value="SULFATASE MODIFYING FACTOR 1, 2"/>
    <property type="match status" value="1"/>
</dbReference>